<feature type="domain" description="MotA/TolQ/ExbB proton channel" evidence="8">
    <location>
        <begin position="95"/>
        <end position="181"/>
    </location>
</feature>
<evidence type="ECO:0000256" key="4">
    <source>
        <dbReference type="ARBA" id="ARBA00022989"/>
    </source>
</evidence>
<feature type="transmembrane region" description="Helical" evidence="7">
    <location>
        <begin position="155"/>
        <end position="174"/>
    </location>
</feature>
<gene>
    <name evidence="9" type="primary">exbB_3</name>
    <name evidence="9" type="ORF">PDESU_00228</name>
</gene>
<dbReference type="InterPro" id="IPR050790">
    <property type="entry name" value="ExbB/TolQ_transport"/>
</dbReference>
<keyword evidence="10" id="KW-1185">Reference proteome</keyword>
<dbReference type="PANTHER" id="PTHR30625:SF11">
    <property type="entry name" value="MOTA_TOLQ_EXBB PROTON CHANNEL DOMAIN-CONTAINING PROTEIN"/>
    <property type="match status" value="1"/>
</dbReference>
<evidence type="ECO:0000313" key="10">
    <source>
        <dbReference type="Proteomes" id="UP000366872"/>
    </source>
</evidence>
<name>A0A6C2TVQ9_PONDE</name>
<evidence type="ECO:0000256" key="2">
    <source>
        <dbReference type="ARBA" id="ARBA00022475"/>
    </source>
</evidence>
<keyword evidence="6" id="KW-0653">Protein transport</keyword>
<evidence type="ECO:0000259" key="8">
    <source>
        <dbReference type="Pfam" id="PF01618"/>
    </source>
</evidence>
<evidence type="ECO:0000256" key="5">
    <source>
        <dbReference type="ARBA" id="ARBA00023136"/>
    </source>
</evidence>
<dbReference type="AlphaFoldDB" id="A0A6C2TVQ9"/>
<feature type="transmembrane region" description="Helical" evidence="7">
    <location>
        <begin position="112"/>
        <end position="135"/>
    </location>
</feature>
<dbReference type="EMBL" id="CAAHFG010000001">
    <property type="protein sequence ID" value="VGO11683.1"/>
    <property type="molecule type" value="Genomic_DNA"/>
</dbReference>
<comment type="similarity">
    <text evidence="6">Belongs to the exbB/tolQ family.</text>
</comment>
<evidence type="ECO:0000256" key="1">
    <source>
        <dbReference type="ARBA" id="ARBA00004651"/>
    </source>
</evidence>
<reference evidence="9 10" key="1">
    <citation type="submission" date="2019-04" db="EMBL/GenBank/DDBJ databases">
        <authorList>
            <person name="Van Vliet M D."/>
        </authorList>
    </citation>
    <scope>NUCLEOTIDE SEQUENCE [LARGE SCALE GENOMIC DNA]</scope>
    <source>
        <strain evidence="9 10">F1</strain>
    </source>
</reference>
<dbReference type="InterPro" id="IPR002898">
    <property type="entry name" value="MotA_ExbB_proton_chnl"/>
</dbReference>
<dbReference type="RefSeq" id="WP_136077422.1">
    <property type="nucleotide sequence ID" value="NZ_CAAHFG010000001.1"/>
</dbReference>
<protein>
    <submittedName>
        <fullName evidence="9">Biopolymer transport protein ExbB</fullName>
    </submittedName>
</protein>
<evidence type="ECO:0000313" key="9">
    <source>
        <dbReference type="EMBL" id="VGO11683.1"/>
    </source>
</evidence>
<feature type="transmembrane region" description="Helical" evidence="7">
    <location>
        <begin position="20"/>
        <end position="41"/>
    </location>
</feature>
<sequence>MNLDLQAFWEQTLAIWTSGGWAMIALAADAFLIFYLGMSIFSRIRAKGYLYVSEKKMKRWVKEPAKGRGPVGKMIRFVMGARSLEEIGIFFDELNQTEIAPLNRDLKVMQTCVSIAPLMGLLGTVTGMLATFAALAGGSGGDKTMGMVAGGISEALITTETGLLVALPGLIFQYKLAREHAQYKAFLAHLQTVCSQRIYKQSLRKAA</sequence>
<organism evidence="9 10">
    <name type="scientific">Pontiella desulfatans</name>
    <dbReference type="NCBI Taxonomy" id="2750659"/>
    <lineage>
        <taxon>Bacteria</taxon>
        <taxon>Pseudomonadati</taxon>
        <taxon>Kiritimatiellota</taxon>
        <taxon>Kiritimatiellia</taxon>
        <taxon>Kiritimatiellales</taxon>
        <taxon>Pontiellaceae</taxon>
        <taxon>Pontiella</taxon>
    </lineage>
</organism>
<keyword evidence="5 7" id="KW-0472">Membrane</keyword>
<accession>A0A6C2TVQ9</accession>
<dbReference type="PANTHER" id="PTHR30625">
    <property type="entry name" value="PROTEIN TOLQ"/>
    <property type="match status" value="1"/>
</dbReference>
<dbReference type="GO" id="GO:0005886">
    <property type="term" value="C:plasma membrane"/>
    <property type="evidence" value="ECO:0007669"/>
    <property type="project" value="UniProtKB-SubCell"/>
</dbReference>
<keyword evidence="6" id="KW-0813">Transport</keyword>
<dbReference type="GO" id="GO:0017038">
    <property type="term" value="P:protein import"/>
    <property type="evidence" value="ECO:0007669"/>
    <property type="project" value="TreeGrafter"/>
</dbReference>
<evidence type="ECO:0000256" key="7">
    <source>
        <dbReference type="SAM" id="Phobius"/>
    </source>
</evidence>
<evidence type="ECO:0000256" key="6">
    <source>
        <dbReference type="RuleBase" id="RU004057"/>
    </source>
</evidence>
<proteinExistence type="inferred from homology"/>
<keyword evidence="2" id="KW-1003">Cell membrane</keyword>
<dbReference type="Pfam" id="PF01618">
    <property type="entry name" value="MotA_ExbB"/>
    <property type="match status" value="1"/>
</dbReference>
<keyword evidence="4 7" id="KW-1133">Transmembrane helix</keyword>
<dbReference type="Proteomes" id="UP000366872">
    <property type="component" value="Unassembled WGS sequence"/>
</dbReference>
<evidence type="ECO:0000256" key="3">
    <source>
        <dbReference type="ARBA" id="ARBA00022692"/>
    </source>
</evidence>
<keyword evidence="3 7" id="KW-0812">Transmembrane</keyword>
<comment type="subcellular location">
    <subcellularLocation>
        <location evidence="1">Cell membrane</location>
        <topology evidence="1">Multi-pass membrane protein</topology>
    </subcellularLocation>
    <subcellularLocation>
        <location evidence="6">Membrane</location>
        <topology evidence="6">Multi-pass membrane protein</topology>
    </subcellularLocation>
</comment>